<organism evidence="1 2">
    <name type="scientific">Araneus ventricosus</name>
    <name type="common">Orbweaver spider</name>
    <name type="synonym">Epeira ventricosa</name>
    <dbReference type="NCBI Taxonomy" id="182803"/>
    <lineage>
        <taxon>Eukaryota</taxon>
        <taxon>Metazoa</taxon>
        <taxon>Ecdysozoa</taxon>
        <taxon>Arthropoda</taxon>
        <taxon>Chelicerata</taxon>
        <taxon>Arachnida</taxon>
        <taxon>Araneae</taxon>
        <taxon>Araneomorphae</taxon>
        <taxon>Entelegynae</taxon>
        <taxon>Araneoidea</taxon>
        <taxon>Araneidae</taxon>
        <taxon>Araneus</taxon>
    </lineage>
</organism>
<evidence type="ECO:0000313" key="2">
    <source>
        <dbReference type="Proteomes" id="UP000499080"/>
    </source>
</evidence>
<comment type="caution">
    <text evidence="1">The sequence shown here is derived from an EMBL/GenBank/DDBJ whole genome shotgun (WGS) entry which is preliminary data.</text>
</comment>
<keyword evidence="2" id="KW-1185">Reference proteome</keyword>
<dbReference type="EMBL" id="BGPR01000546">
    <property type="protein sequence ID" value="GBM25790.1"/>
    <property type="molecule type" value="Genomic_DNA"/>
</dbReference>
<gene>
    <name evidence="1" type="ORF">AVEN_188387_1</name>
</gene>
<protein>
    <submittedName>
        <fullName evidence="1">Uncharacterized protein</fullName>
    </submittedName>
</protein>
<reference evidence="1 2" key="1">
    <citation type="journal article" date="2019" name="Sci. Rep.">
        <title>Orb-weaving spider Araneus ventricosus genome elucidates the spidroin gene catalogue.</title>
        <authorList>
            <person name="Kono N."/>
            <person name="Nakamura H."/>
            <person name="Ohtoshi R."/>
            <person name="Moran D.A.P."/>
            <person name="Shinohara A."/>
            <person name="Yoshida Y."/>
            <person name="Fujiwara M."/>
            <person name="Mori M."/>
            <person name="Tomita M."/>
            <person name="Arakawa K."/>
        </authorList>
    </citation>
    <scope>NUCLEOTIDE SEQUENCE [LARGE SCALE GENOMIC DNA]</scope>
</reference>
<proteinExistence type="predicted"/>
<name>A0A4Y2E9G9_ARAVE</name>
<dbReference type="AlphaFoldDB" id="A0A4Y2E9G9"/>
<evidence type="ECO:0000313" key="1">
    <source>
        <dbReference type="EMBL" id="GBM25790.1"/>
    </source>
</evidence>
<dbReference type="Proteomes" id="UP000499080">
    <property type="component" value="Unassembled WGS sequence"/>
</dbReference>
<sequence length="106" mass="12085">MKIKRRQTKRVIPRLSTEEAITFLEITGADNNPGARVSSALRHHILHALSAPPPLLGPFSSRSGSSFCFSDRIFLPSSRPPQPESWWWKSGVHPRTQNEWTRVFVH</sequence>
<accession>A0A4Y2E9G9</accession>